<dbReference type="InterPro" id="IPR014030">
    <property type="entry name" value="Ketoacyl_synth_N"/>
</dbReference>
<dbReference type="PATRIC" id="fig|1127699.3.peg.1254"/>
<evidence type="ECO:0000256" key="3">
    <source>
        <dbReference type="RuleBase" id="RU003694"/>
    </source>
</evidence>
<dbReference type="PROSITE" id="PS52004">
    <property type="entry name" value="KS3_2"/>
    <property type="match status" value="1"/>
</dbReference>
<dbReference type="Pfam" id="PF02801">
    <property type="entry name" value="Ketoacyl-synt_C"/>
    <property type="match status" value="1"/>
</dbReference>
<dbReference type="Pfam" id="PF00109">
    <property type="entry name" value="ketoacyl-synt"/>
    <property type="match status" value="1"/>
</dbReference>
<accession>L1N9R3</accession>
<dbReference type="InterPro" id="IPR016039">
    <property type="entry name" value="Thiolase-like"/>
</dbReference>
<reference evidence="5 6" key="1">
    <citation type="submission" date="2012-05" db="EMBL/GenBank/DDBJ databases">
        <authorList>
            <person name="Weinstock G."/>
            <person name="Sodergren E."/>
            <person name="Lobos E.A."/>
            <person name="Fulton L."/>
            <person name="Fulton R."/>
            <person name="Courtney L."/>
            <person name="Fronick C."/>
            <person name="O'Laughlin M."/>
            <person name="Godfrey J."/>
            <person name="Wilson R.M."/>
            <person name="Miner T."/>
            <person name="Farmer C."/>
            <person name="Delehaunty K."/>
            <person name="Cordes M."/>
            <person name="Minx P."/>
            <person name="Tomlinson C."/>
            <person name="Chen J."/>
            <person name="Wollam A."/>
            <person name="Pepin K.H."/>
            <person name="Bhonagiri V."/>
            <person name="Zhang X."/>
            <person name="Suruliraj S."/>
            <person name="Warren W."/>
            <person name="Mitreva M."/>
            <person name="Mardis E.R."/>
            <person name="Wilson R.K."/>
        </authorList>
    </citation>
    <scope>NUCLEOTIDE SEQUENCE [LARGE SCALE GENOMIC DNA]</scope>
    <source>
        <strain evidence="5 6">F0055</strain>
    </source>
</reference>
<dbReference type="AlphaFoldDB" id="L1N9R3"/>
<dbReference type="InterPro" id="IPR014031">
    <property type="entry name" value="Ketoacyl_synth_C"/>
</dbReference>
<dbReference type="SUPFAM" id="SSF53901">
    <property type="entry name" value="Thiolase-like"/>
    <property type="match status" value="2"/>
</dbReference>
<comment type="similarity">
    <text evidence="1 3">Belongs to the thiolase-like superfamily. Beta-ketoacyl-ACP synthases family.</text>
</comment>
<evidence type="ECO:0000313" key="6">
    <source>
        <dbReference type="Proteomes" id="UP000010433"/>
    </source>
</evidence>
<evidence type="ECO:0000256" key="2">
    <source>
        <dbReference type="ARBA" id="ARBA00022679"/>
    </source>
</evidence>
<comment type="caution">
    <text evidence="5">The sequence shown here is derived from an EMBL/GenBank/DDBJ whole genome shotgun (WGS) entry which is preliminary data.</text>
</comment>
<dbReference type="EMBL" id="AMEP01000089">
    <property type="protein sequence ID" value="EKY00118.1"/>
    <property type="molecule type" value="Genomic_DNA"/>
</dbReference>
<dbReference type="HOGENOM" id="CLU_000022_69_2_10"/>
<dbReference type="OrthoDB" id="9808669at2"/>
<gene>
    <name evidence="5" type="ORF">HMPREF9151_01353</name>
</gene>
<dbReference type="InterPro" id="IPR000794">
    <property type="entry name" value="Beta-ketoacyl_synthase"/>
</dbReference>
<evidence type="ECO:0000313" key="5">
    <source>
        <dbReference type="EMBL" id="EKY00118.1"/>
    </source>
</evidence>
<dbReference type="InterPro" id="IPR020841">
    <property type="entry name" value="PKS_Beta-ketoAc_synthase_dom"/>
</dbReference>
<proteinExistence type="inferred from homology"/>
<keyword evidence="2 3" id="KW-0808">Transferase</keyword>
<dbReference type="PANTHER" id="PTHR11712:SF336">
    <property type="entry name" value="3-OXOACYL-[ACYL-CARRIER-PROTEIN] SYNTHASE, MITOCHONDRIAL"/>
    <property type="match status" value="1"/>
</dbReference>
<dbReference type="STRING" id="1127699.HMPREF9151_01353"/>
<name>L1N9R3_9BACT</name>
<dbReference type="GO" id="GO:0004315">
    <property type="term" value="F:3-oxoacyl-[acyl-carrier-protein] synthase activity"/>
    <property type="evidence" value="ECO:0007669"/>
    <property type="project" value="TreeGrafter"/>
</dbReference>
<evidence type="ECO:0000259" key="4">
    <source>
        <dbReference type="PROSITE" id="PS52004"/>
    </source>
</evidence>
<protein>
    <submittedName>
        <fullName evidence="5">Beta-ketoacyl synthase protein</fullName>
    </submittedName>
</protein>
<dbReference type="CDD" id="cd00834">
    <property type="entry name" value="KAS_I_II"/>
    <property type="match status" value="1"/>
</dbReference>
<keyword evidence="6" id="KW-1185">Reference proteome</keyword>
<dbReference type="PANTHER" id="PTHR11712">
    <property type="entry name" value="POLYKETIDE SYNTHASE-RELATED"/>
    <property type="match status" value="1"/>
</dbReference>
<organism evidence="5 6">
    <name type="scientific">Hoylesella saccharolytica F0055</name>
    <dbReference type="NCBI Taxonomy" id="1127699"/>
    <lineage>
        <taxon>Bacteria</taxon>
        <taxon>Pseudomonadati</taxon>
        <taxon>Bacteroidota</taxon>
        <taxon>Bacteroidia</taxon>
        <taxon>Bacteroidales</taxon>
        <taxon>Prevotellaceae</taxon>
        <taxon>Hoylesella</taxon>
    </lineage>
</organism>
<sequence length="583" mass="62798">MIVITGAGIISAIGNDKTETLSALIEERSGIRAIRYLNTIHKDLPVGEVQLSNEEMAARLGVACTHQTSRTTLMGTLALKEALQQAGLTPADLPQTALVSGTTVGNMDRAEKFFNTEKGCEALGDCGKVTEEMAAMIGCFGFTTTCSTACSSAANAFILGANLLRSGLYERVVVGGSECLSKFHFNGFRTLMILDNRPCRPFDATRAGLNLGEGAAFMVLETAESAEKRAAKPLAVLSGWGNACDAFHQTASSEDGEGAFLSMTQALKRAGLTPEEIDYVNAHGTGTPNNDASESVALQRVFGQKLPLISSTKSMTGHTTSASGSIEMVICLLAMQHQLVPKNLNWTAEMENGLRPVANVMRNKPLQHILCNAFGFGGNDTSLVLSAYSQSHTPVNTLQDVPVYVKAVVKFTDISQEEMPKIPPMVARRLSGVLKRALLTSLVTLKRMGIEQPDAIITGTEMGCIKETENFLKEMTEGGEECLKPTYFIQSTHNTISSLIAIHTHTHGYNCTYSHRKNSLKGALTDAFLQLKLGDITNALVGWHDEAGEIAVSLFLDTHPDDNILYTIHQIKDIDKICGDCCL</sequence>
<evidence type="ECO:0000256" key="1">
    <source>
        <dbReference type="ARBA" id="ARBA00008467"/>
    </source>
</evidence>
<dbReference type="GO" id="GO:0006633">
    <property type="term" value="P:fatty acid biosynthetic process"/>
    <property type="evidence" value="ECO:0007669"/>
    <property type="project" value="TreeGrafter"/>
</dbReference>
<dbReference type="Gene3D" id="3.40.47.10">
    <property type="match status" value="3"/>
</dbReference>
<dbReference type="RefSeq" id="WP_009162629.1">
    <property type="nucleotide sequence ID" value="NZ_KB290998.1"/>
</dbReference>
<dbReference type="SMART" id="SM00825">
    <property type="entry name" value="PKS_KS"/>
    <property type="match status" value="1"/>
</dbReference>
<feature type="domain" description="Ketosynthase family 3 (KS3)" evidence="4">
    <location>
        <begin position="1"/>
        <end position="387"/>
    </location>
</feature>
<dbReference type="Pfam" id="PF13723">
    <property type="entry name" value="Ketoacyl-synt_2"/>
    <property type="match status" value="1"/>
</dbReference>
<dbReference type="Proteomes" id="UP000010433">
    <property type="component" value="Unassembled WGS sequence"/>
</dbReference>